<keyword evidence="1" id="KW-0678">Repressor</keyword>
<evidence type="ECO:0000256" key="1">
    <source>
        <dbReference type="ARBA" id="ARBA00022491"/>
    </source>
</evidence>
<comment type="caution">
    <text evidence="6">The sequence shown here is derived from an EMBL/GenBank/DDBJ whole genome shotgun (WGS) entry which is preliminary data.</text>
</comment>
<dbReference type="GO" id="GO:0003700">
    <property type="term" value="F:DNA-binding transcription factor activity"/>
    <property type="evidence" value="ECO:0007669"/>
    <property type="project" value="InterPro"/>
</dbReference>
<gene>
    <name evidence="6" type="ORF">A3B31_01105</name>
</gene>
<evidence type="ECO:0000313" key="6">
    <source>
        <dbReference type="EMBL" id="OGY92465.1"/>
    </source>
</evidence>
<sequence>MKNKNKKYTAGLRILSAKEAKAQKLVKIGEIAQEYRILPSTINFYTREGLLPEDARSIGGYRLYDRDRALAVLKKIEHLQRAKRCTIEEIKKML</sequence>
<evidence type="ECO:0000256" key="2">
    <source>
        <dbReference type="ARBA" id="ARBA00023015"/>
    </source>
</evidence>
<dbReference type="EMBL" id="MHKN01000016">
    <property type="protein sequence ID" value="OGY92465.1"/>
    <property type="molecule type" value="Genomic_DNA"/>
</dbReference>
<dbReference type="Pfam" id="PF13411">
    <property type="entry name" value="MerR_1"/>
    <property type="match status" value="1"/>
</dbReference>
<dbReference type="SMART" id="SM00422">
    <property type="entry name" value="HTH_MERR"/>
    <property type="match status" value="1"/>
</dbReference>
<keyword evidence="4" id="KW-0804">Transcription</keyword>
<dbReference type="Gene3D" id="1.10.1660.10">
    <property type="match status" value="1"/>
</dbReference>
<dbReference type="InterPro" id="IPR000551">
    <property type="entry name" value="MerR-type_HTH_dom"/>
</dbReference>
<dbReference type="PANTHER" id="PTHR30204:SF69">
    <property type="entry name" value="MERR-FAMILY TRANSCRIPTIONAL REGULATOR"/>
    <property type="match status" value="1"/>
</dbReference>
<keyword evidence="2" id="KW-0805">Transcription regulation</keyword>
<dbReference type="AlphaFoldDB" id="A0A1G2BTJ0"/>
<reference evidence="6 7" key="1">
    <citation type="journal article" date="2016" name="Nat. Commun.">
        <title>Thousands of microbial genomes shed light on interconnected biogeochemical processes in an aquifer system.</title>
        <authorList>
            <person name="Anantharaman K."/>
            <person name="Brown C.T."/>
            <person name="Hug L.A."/>
            <person name="Sharon I."/>
            <person name="Castelle C.J."/>
            <person name="Probst A.J."/>
            <person name="Thomas B.C."/>
            <person name="Singh A."/>
            <person name="Wilkins M.J."/>
            <person name="Karaoz U."/>
            <person name="Brodie E.L."/>
            <person name="Williams K.H."/>
            <person name="Hubbard S.S."/>
            <person name="Banfield J.F."/>
        </authorList>
    </citation>
    <scope>NUCLEOTIDE SEQUENCE [LARGE SCALE GENOMIC DNA]</scope>
</reference>
<feature type="domain" description="HTH merR-type" evidence="5">
    <location>
        <begin position="25"/>
        <end position="94"/>
    </location>
</feature>
<dbReference type="GO" id="GO:0003677">
    <property type="term" value="F:DNA binding"/>
    <property type="evidence" value="ECO:0007669"/>
    <property type="project" value="UniProtKB-KW"/>
</dbReference>
<accession>A0A1G2BTJ0</accession>
<dbReference type="PROSITE" id="PS50937">
    <property type="entry name" value="HTH_MERR_2"/>
    <property type="match status" value="1"/>
</dbReference>
<dbReference type="InterPro" id="IPR009061">
    <property type="entry name" value="DNA-bd_dom_put_sf"/>
</dbReference>
<proteinExistence type="predicted"/>
<evidence type="ECO:0000313" key="7">
    <source>
        <dbReference type="Proteomes" id="UP000177349"/>
    </source>
</evidence>
<evidence type="ECO:0000259" key="5">
    <source>
        <dbReference type="PROSITE" id="PS50937"/>
    </source>
</evidence>
<evidence type="ECO:0000256" key="4">
    <source>
        <dbReference type="ARBA" id="ARBA00023163"/>
    </source>
</evidence>
<dbReference type="InterPro" id="IPR047057">
    <property type="entry name" value="MerR_fam"/>
</dbReference>
<dbReference type="SUPFAM" id="SSF46955">
    <property type="entry name" value="Putative DNA-binding domain"/>
    <property type="match status" value="1"/>
</dbReference>
<dbReference type="Proteomes" id="UP000177349">
    <property type="component" value="Unassembled WGS sequence"/>
</dbReference>
<protein>
    <recommendedName>
        <fullName evidence="5">HTH merR-type domain-containing protein</fullName>
    </recommendedName>
</protein>
<keyword evidence="3" id="KW-0238">DNA-binding</keyword>
<evidence type="ECO:0000256" key="3">
    <source>
        <dbReference type="ARBA" id="ARBA00023125"/>
    </source>
</evidence>
<name>A0A1G2BTJ0_9BACT</name>
<organism evidence="6 7">
    <name type="scientific">Candidatus Komeilibacteria bacterium RIFCSPLOWO2_01_FULL_53_11</name>
    <dbReference type="NCBI Taxonomy" id="1798552"/>
    <lineage>
        <taxon>Bacteria</taxon>
        <taxon>Candidatus Komeiliibacteriota</taxon>
    </lineage>
</organism>
<dbReference type="PANTHER" id="PTHR30204">
    <property type="entry name" value="REDOX-CYCLING DRUG-SENSING TRANSCRIPTIONAL ACTIVATOR SOXR"/>
    <property type="match status" value="1"/>
</dbReference>